<comment type="caution">
    <text evidence="1">The sequence shown here is derived from an EMBL/GenBank/DDBJ whole genome shotgun (WGS) entry which is preliminary data.</text>
</comment>
<dbReference type="InterPro" id="IPR036397">
    <property type="entry name" value="RNaseH_sf"/>
</dbReference>
<sequence>MKRKEITPLLVLHKYLEDPFAHYVTSNFQHINQNKNLTKRYLHVGLNTTPYHPQTDGLVERFNKTIIQMIKCFTQDYHLWCDQYLELCLFAYRISIQASTKFSPFKLLYGREPVIPMDIILKNDNIPEKFSKYDNFAKRVKSIINRTLALANNNIKAAQLGQENYYNTLKPIKIIKQGDQILLKNNKPAEEALSNNFLPTWIGYYLIKQLKFRYQ</sequence>
<dbReference type="InterPro" id="IPR050951">
    <property type="entry name" value="Retrovirus_Pol_polyprotein"/>
</dbReference>
<gene>
    <name evidence="1" type="ORF">RB653_003162</name>
</gene>
<dbReference type="EMBL" id="JAVFKY010000004">
    <property type="protein sequence ID" value="KAK5578209.1"/>
    <property type="molecule type" value="Genomic_DNA"/>
</dbReference>
<dbReference type="InterPro" id="IPR012337">
    <property type="entry name" value="RNaseH-like_sf"/>
</dbReference>
<evidence type="ECO:0000313" key="1">
    <source>
        <dbReference type="EMBL" id="KAK5578209.1"/>
    </source>
</evidence>
<keyword evidence="2" id="KW-1185">Reference proteome</keyword>
<dbReference type="Proteomes" id="UP001344447">
    <property type="component" value="Unassembled WGS sequence"/>
</dbReference>
<dbReference type="Gene3D" id="3.30.420.10">
    <property type="entry name" value="Ribonuclease H-like superfamily/Ribonuclease H"/>
    <property type="match status" value="1"/>
</dbReference>
<dbReference type="SUPFAM" id="SSF53098">
    <property type="entry name" value="Ribonuclease H-like"/>
    <property type="match status" value="1"/>
</dbReference>
<name>A0AAN7YNP2_9MYCE</name>
<reference evidence="1 2" key="1">
    <citation type="submission" date="2023-11" db="EMBL/GenBank/DDBJ databases">
        <title>Dfirmibasis_genome.</title>
        <authorList>
            <person name="Edelbroek B."/>
            <person name="Kjellin J."/>
            <person name="Jerlstrom-Hultqvist J."/>
            <person name="Soderbom F."/>
        </authorList>
    </citation>
    <scope>NUCLEOTIDE SEQUENCE [LARGE SCALE GENOMIC DNA]</scope>
    <source>
        <strain evidence="1 2">TNS-C-14</strain>
    </source>
</reference>
<accession>A0AAN7YNP2</accession>
<proteinExistence type="predicted"/>
<dbReference type="GO" id="GO:0003676">
    <property type="term" value="F:nucleic acid binding"/>
    <property type="evidence" value="ECO:0007669"/>
    <property type="project" value="InterPro"/>
</dbReference>
<dbReference type="PANTHER" id="PTHR37984">
    <property type="entry name" value="PROTEIN CBG26694"/>
    <property type="match status" value="1"/>
</dbReference>
<dbReference type="AlphaFoldDB" id="A0AAN7YNP2"/>
<dbReference type="PANTHER" id="PTHR37984:SF15">
    <property type="entry name" value="INTEGRASE CATALYTIC DOMAIN-CONTAINING PROTEIN"/>
    <property type="match status" value="1"/>
</dbReference>
<protein>
    <recommendedName>
        <fullName evidence="3">Integrase catalytic domain-containing protein</fullName>
    </recommendedName>
</protein>
<evidence type="ECO:0008006" key="3">
    <source>
        <dbReference type="Google" id="ProtNLM"/>
    </source>
</evidence>
<evidence type="ECO:0000313" key="2">
    <source>
        <dbReference type="Proteomes" id="UP001344447"/>
    </source>
</evidence>
<organism evidence="1 2">
    <name type="scientific">Dictyostelium firmibasis</name>
    <dbReference type="NCBI Taxonomy" id="79012"/>
    <lineage>
        <taxon>Eukaryota</taxon>
        <taxon>Amoebozoa</taxon>
        <taxon>Evosea</taxon>
        <taxon>Eumycetozoa</taxon>
        <taxon>Dictyostelia</taxon>
        <taxon>Dictyosteliales</taxon>
        <taxon>Dictyosteliaceae</taxon>
        <taxon>Dictyostelium</taxon>
    </lineage>
</organism>